<reference evidence="1 2" key="1">
    <citation type="submission" date="2016-10" db="EMBL/GenBank/DDBJ databases">
        <authorList>
            <person name="de Groot N.N."/>
        </authorList>
    </citation>
    <scope>NUCLEOTIDE SEQUENCE [LARGE SCALE GENOMIC DNA]</scope>
    <source>
        <strain evidence="1 2">DSM 44892</strain>
    </source>
</reference>
<evidence type="ECO:0008006" key="3">
    <source>
        <dbReference type="Google" id="ProtNLM"/>
    </source>
</evidence>
<dbReference type="AlphaFoldDB" id="A0A1G8RRC3"/>
<name>A0A1G8RRC3_9NOCA</name>
<sequence length="169" mass="17729">MPVVSRRIEHSSSYPFPVAEVHAALTGEQYWRDRLAEVGGDGAALDAITPTASGGVTVTMTQAIPEDHLPSIVTKIRPGDLIITRTETWGPLVGGRATGTFAAEVEGAPAQISGNQTLAGENGSSTIDVNGAAEVKIPLVGGKIESAIADEILRLLDREQEFTGAWLAR</sequence>
<evidence type="ECO:0000313" key="1">
    <source>
        <dbReference type="EMBL" id="SDJ18910.1"/>
    </source>
</evidence>
<protein>
    <recommendedName>
        <fullName evidence="3">DUF2505 domain-containing protein</fullName>
    </recommendedName>
</protein>
<organism evidence="1 2">
    <name type="scientific">Rhodococcus triatomae</name>
    <dbReference type="NCBI Taxonomy" id="300028"/>
    <lineage>
        <taxon>Bacteria</taxon>
        <taxon>Bacillati</taxon>
        <taxon>Actinomycetota</taxon>
        <taxon>Actinomycetes</taxon>
        <taxon>Mycobacteriales</taxon>
        <taxon>Nocardiaceae</taxon>
        <taxon>Rhodococcus</taxon>
    </lineage>
</organism>
<proteinExistence type="predicted"/>
<dbReference type="InterPro" id="IPR019639">
    <property type="entry name" value="DUF2505"/>
</dbReference>
<keyword evidence="2" id="KW-1185">Reference proteome</keyword>
<dbReference type="Proteomes" id="UP000183263">
    <property type="component" value="Unassembled WGS sequence"/>
</dbReference>
<gene>
    <name evidence="1" type="ORF">SAMN05444695_11864</name>
</gene>
<accession>A0A1G8RRC3</accession>
<dbReference type="EMBL" id="FNDN01000018">
    <property type="protein sequence ID" value="SDJ18910.1"/>
    <property type="molecule type" value="Genomic_DNA"/>
</dbReference>
<evidence type="ECO:0000313" key="2">
    <source>
        <dbReference type="Proteomes" id="UP000183263"/>
    </source>
</evidence>
<dbReference type="Pfam" id="PF10698">
    <property type="entry name" value="DUF2505"/>
    <property type="match status" value="1"/>
</dbReference>